<feature type="region of interest" description="Disordered" evidence="1">
    <location>
        <begin position="89"/>
        <end position="115"/>
    </location>
</feature>
<dbReference type="OrthoDB" id="2289918at2759"/>
<comment type="caution">
    <text evidence="3">The sequence shown here is derived from an EMBL/GenBank/DDBJ whole genome shotgun (WGS) entry which is preliminary data.</text>
</comment>
<feature type="region of interest" description="Disordered" evidence="1">
    <location>
        <begin position="1"/>
        <end position="39"/>
    </location>
</feature>
<evidence type="ECO:0000313" key="3">
    <source>
        <dbReference type="EMBL" id="PPQ67621.1"/>
    </source>
</evidence>
<evidence type="ECO:0000259" key="2">
    <source>
        <dbReference type="Pfam" id="PF13919"/>
    </source>
</evidence>
<dbReference type="InterPro" id="IPR028020">
    <property type="entry name" value="ASX_DEUBAD_dom"/>
</dbReference>
<name>A0A409VMX3_9AGAR</name>
<dbReference type="AlphaFoldDB" id="A0A409VMX3"/>
<keyword evidence="4" id="KW-1185">Reference proteome</keyword>
<evidence type="ECO:0000256" key="1">
    <source>
        <dbReference type="SAM" id="MobiDB-lite"/>
    </source>
</evidence>
<sequence length="350" mass="39350">MDRPRRSARQPVKAPTLVAPESSQKAKPKPAQEADPEKTFNMLMESSKSDLVSLDMQDIINSHTWSMLSDDARNQLKAFLPPTAFTNYQASLGSDHPSRKDEDADKMSVDEKHDAGSSQAELNFGFFNDPHFLAATRTFQDHLYLNYFSEAHVAKVGQFEQGIQEGTMAAPWKDEVWYRDNPPPGPSLQDVLSNGRAGEAREVKLGTLAKNKVVRVGDVIAYRRAFATSEVIEKDAIIHSIHPKTFALTMLTRSGPHRDLPQELLTPKPSEPAQPPLSMEITSLSMLETGLLDTDGRMEKSRRPNGNAWKCFTVWRFRPGAEYNPYDSRGGRENHGTMFYLRGSFYHDSH</sequence>
<accession>A0A409VMX3</accession>
<dbReference type="InParanoid" id="A0A409VMX3"/>
<feature type="domain" description="ASX DEUBAD" evidence="2">
    <location>
        <begin position="31"/>
        <end position="180"/>
    </location>
</feature>
<dbReference type="Proteomes" id="UP000284706">
    <property type="component" value="Unassembled WGS sequence"/>
</dbReference>
<dbReference type="Pfam" id="PF13919">
    <property type="entry name" value="ASXH"/>
    <property type="match status" value="1"/>
</dbReference>
<organism evidence="3 4">
    <name type="scientific">Gymnopilus dilepis</name>
    <dbReference type="NCBI Taxonomy" id="231916"/>
    <lineage>
        <taxon>Eukaryota</taxon>
        <taxon>Fungi</taxon>
        <taxon>Dikarya</taxon>
        <taxon>Basidiomycota</taxon>
        <taxon>Agaricomycotina</taxon>
        <taxon>Agaricomycetes</taxon>
        <taxon>Agaricomycetidae</taxon>
        <taxon>Agaricales</taxon>
        <taxon>Agaricineae</taxon>
        <taxon>Hymenogastraceae</taxon>
        <taxon>Gymnopilus</taxon>
    </lineage>
</organism>
<proteinExistence type="predicted"/>
<protein>
    <recommendedName>
        <fullName evidence="2">ASX DEUBAD domain-containing protein</fullName>
    </recommendedName>
</protein>
<gene>
    <name evidence="3" type="ORF">CVT26_006831</name>
</gene>
<reference evidence="3 4" key="1">
    <citation type="journal article" date="2018" name="Evol. Lett.">
        <title>Horizontal gene cluster transfer increased hallucinogenic mushroom diversity.</title>
        <authorList>
            <person name="Reynolds H.T."/>
            <person name="Vijayakumar V."/>
            <person name="Gluck-Thaler E."/>
            <person name="Korotkin H.B."/>
            <person name="Matheny P.B."/>
            <person name="Slot J.C."/>
        </authorList>
    </citation>
    <scope>NUCLEOTIDE SEQUENCE [LARGE SCALE GENOMIC DNA]</scope>
    <source>
        <strain evidence="3 4">SRW20</strain>
    </source>
</reference>
<dbReference type="STRING" id="231916.A0A409VMX3"/>
<dbReference type="EMBL" id="NHYE01005610">
    <property type="protein sequence ID" value="PPQ67621.1"/>
    <property type="molecule type" value="Genomic_DNA"/>
</dbReference>
<feature type="compositionally biased region" description="Basic and acidic residues" evidence="1">
    <location>
        <begin position="96"/>
        <end position="115"/>
    </location>
</feature>
<evidence type="ECO:0000313" key="4">
    <source>
        <dbReference type="Proteomes" id="UP000284706"/>
    </source>
</evidence>